<feature type="transmembrane region" description="Helical" evidence="10">
    <location>
        <begin position="294"/>
        <end position="314"/>
    </location>
</feature>
<dbReference type="InterPro" id="IPR014223">
    <property type="entry name" value="ABC_CydC/D"/>
</dbReference>
<dbReference type="GO" id="GO:0045454">
    <property type="term" value="P:cell redox homeostasis"/>
    <property type="evidence" value="ECO:0007669"/>
    <property type="project" value="InterPro"/>
</dbReference>
<evidence type="ECO:0000259" key="12">
    <source>
        <dbReference type="PROSITE" id="PS50929"/>
    </source>
</evidence>
<dbReference type="GO" id="GO:0016887">
    <property type="term" value="F:ATP hydrolysis activity"/>
    <property type="evidence" value="ECO:0007669"/>
    <property type="project" value="InterPro"/>
</dbReference>
<keyword evidence="7 10" id="KW-1133">Transmembrane helix</keyword>
<dbReference type="InterPro" id="IPR003439">
    <property type="entry name" value="ABC_transporter-like_ATP-bd"/>
</dbReference>
<keyword evidence="14" id="KW-1185">Reference proteome</keyword>
<keyword evidence="6" id="KW-1278">Translocase</keyword>
<evidence type="ECO:0000256" key="1">
    <source>
        <dbReference type="ARBA" id="ARBA00004429"/>
    </source>
</evidence>
<organism evidence="13 14">
    <name type="scientific">Gordonia sputi NBRC 100414</name>
    <dbReference type="NCBI Taxonomy" id="1089453"/>
    <lineage>
        <taxon>Bacteria</taxon>
        <taxon>Bacillati</taxon>
        <taxon>Actinomycetota</taxon>
        <taxon>Actinomycetes</taxon>
        <taxon>Mycobacteriales</taxon>
        <taxon>Gordoniaceae</taxon>
        <taxon>Gordonia</taxon>
    </lineage>
</organism>
<dbReference type="SMART" id="SM00382">
    <property type="entry name" value="AAA"/>
    <property type="match status" value="1"/>
</dbReference>
<dbReference type="InterPro" id="IPR027417">
    <property type="entry name" value="P-loop_NTPase"/>
</dbReference>
<dbReference type="InterPro" id="IPR039421">
    <property type="entry name" value="Type_1_exporter"/>
</dbReference>
<evidence type="ECO:0000256" key="4">
    <source>
        <dbReference type="ARBA" id="ARBA00022741"/>
    </source>
</evidence>
<dbReference type="InterPro" id="IPR017871">
    <property type="entry name" value="ABC_transporter-like_CS"/>
</dbReference>
<dbReference type="SUPFAM" id="SSF90123">
    <property type="entry name" value="ABC transporter transmembrane region"/>
    <property type="match status" value="1"/>
</dbReference>
<feature type="domain" description="ABC transporter" evidence="11">
    <location>
        <begin position="365"/>
        <end position="587"/>
    </location>
</feature>
<proteinExistence type="inferred from homology"/>
<keyword evidence="2" id="KW-1003">Cell membrane</keyword>
<dbReference type="GO" id="GO:0034040">
    <property type="term" value="F:ATPase-coupled lipid transmembrane transporter activity"/>
    <property type="evidence" value="ECO:0007669"/>
    <property type="project" value="TreeGrafter"/>
</dbReference>
<evidence type="ECO:0000256" key="7">
    <source>
        <dbReference type="ARBA" id="ARBA00022989"/>
    </source>
</evidence>
<dbReference type="NCBIfam" id="TIGR02868">
    <property type="entry name" value="CydC"/>
    <property type="match status" value="1"/>
</dbReference>
<dbReference type="PROSITE" id="PS50893">
    <property type="entry name" value="ABC_TRANSPORTER_2"/>
    <property type="match status" value="1"/>
</dbReference>
<evidence type="ECO:0000256" key="9">
    <source>
        <dbReference type="ARBA" id="ARBA00023455"/>
    </source>
</evidence>
<dbReference type="GO" id="GO:0005524">
    <property type="term" value="F:ATP binding"/>
    <property type="evidence" value="ECO:0007669"/>
    <property type="project" value="UniProtKB-KW"/>
</dbReference>
<keyword evidence="8 10" id="KW-0472">Membrane</keyword>
<comment type="caution">
    <text evidence="13">The sequence shown here is derived from an EMBL/GenBank/DDBJ whole genome shotgun (WGS) entry which is preliminary data.</text>
</comment>
<keyword evidence="3 10" id="KW-0812">Transmembrane</keyword>
<evidence type="ECO:0000256" key="10">
    <source>
        <dbReference type="SAM" id="Phobius"/>
    </source>
</evidence>
<feature type="domain" description="ABC transmembrane type-1" evidence="12">
    <location>
        <begin position="30"/>
        <end position="322"/>
    </location>
</feature>
<dbReference type="InterPro" id="IPR011527">
    <property type="entry name" value="ABC1_TM_dom"/>
</dbReference>
<evidence type="ECO:0000256" key="6">
    <source>
        <dbReference type="ARBA" id="ARBA00022967"/>
    </source>
</evidence>
<dbReference type="GO" id="GO:0140359">
    <property type="term" value="F:ABC-type transporter activity"/>
    <property type="evidence" value="ECO:0007669"/>
    <property type="project" value="InterPro"/>
</dbReference>
<dbReference type="PANTHER" id="PTHR24221:SF654">
    <property type="entry name" value="ATP-BINDING CASSETTE SUB-FAMILY B MEMBER 6"/>
    <property type="match status" value="1"/>
</dbReference>
<dbReference type="Gene3D" id="1.20.1560.10">
    <property type="entry name" value="ABC transporter type 1, transmembrane domain"/>
    <property type="match status" value="1"/>
</dbReference>
<keyword evidence="2" id="KW-0997">Cell inner membrane</keyword>
<sequence length="588" mass="60907">MADNKTGWRSDPLVRALGFLDLRWKPVARSLLLGVAGALAALGLAALSAWLITRAWQMPPVLFLSVAITAVRALGISRGLFRYLERLATHDLALGGMATARERLYLALATGSPAYSVTLRRGDLLTRTGDDIDELGNALIRGLIPIGVGFTTSLAAIIIMAFVSGWAAIVLAVALIVSGVVAPWLAARGSARAIADSAAASTRAADTASTALWHAPELIVGRRRDAVLADARVADEDAIVAADRGVRVQSLAAAATPLSLGVSLLAACLIGIHLASSTSGSLADVASGHGLTPMILGVLILLPLSAFESTAPLTEAGIQLERSRQSAARVMALVDGARAEGAQVEVSADSADDIDVPVYAGPVTMTLDQLRWGWPATADGTPPTLGPDEGISQVLSPGSRLAVVGPSGIGKSTLLLTIAGLLEPRAGSVTATAQDGAPVALRSAACYFAEEAHTFSTTLGENLRVARGDVTDDEMREALATVGLGDWVAGLPDGLDTVLTGGAEAISGGQRRRLLLARALLHRAPVVLLDEPTEHLDAADAEQLLARLLTPVGGMFGPERTVVVVTHQPPRAESADFVRIEWEPVGSQ</sequence>
<name>H5TY72_9ACTN</name>
<dbReference type="InterPro" id="IPR036640">
    <property type="entry name" value="ABC1_TM_sf"/>
</dbReference>
<dbReference type="AlphaFoldDB" id="H5TY72"/>
<evidence type="ECO:0000256" key="5">
    <source>
        <dbReference type="ARBA" id="ARBA00022840"/>
    </source>
</evidence>
<dbReference type="EMBL" id="BAFC01000045">
    <property type="protein sequence ID" value="GAB38430.1"/>
    <property type="molecule type" value="Genomic_DNA"/>
</dbReference>
<dbReference type="PROSITE" id="PS50929">
    <property type="entry name" value="ABC_TM1F"/>
    <property type="match status" value="1"/>
</dbReference>
<dbReference type="Gene3D" id="3.40.50.300">
    <property type="entry name" value="P-loop containing nucleotide triphosphate hydrolases"/>
    <property type="match status" value="1"/>
</dbReference>
<evidence type="ECO:0000256" key="3">
    <source>
        <dbReference type="ARBA" id="ARBA00022692"/>
    </source>
</evidence>
<dbReference type="GO" id="GO:0034775">
    <property type="term" value="P:glutathione transmembrane transport"/>
    <property type="evidence" value="ECO:0007669"/>
    <property type="project" value="InterPro"/>
</dbReference>
<dbReference type="RefSeq" id="WP_005204205.1">
    <property type="nucleotide sequence ID" value="NZ_BAFC01000045.1"/>
</dbReference>
<gene>
    <name evidence="13" type="primary">cydC</name>
    <name evidence="13" type="ORF">GOSPT_045_00660</name>
</gene>
<feature type="transmembrane region" description="Helical" evidence="10">
    <location>
        <begin position="58"/>
        <end position="76"/>
    </location>
</feature>
<feature type="transmembrane region" description="Helical" evidence="10">
    <location>
        <begin position="251"/>
        <end position="274"/>
    </location>
</feature>
<evidence type="ECO:0000256" key="8">
    <source>
        <dbReference type="ARBA" id="ARBA00023136"/>
    </source>
</evidence>
<evidence type="ECO:0000256" key="2">
    <source>
        <dbReference type="ARBA" id="ARBA00022519"/>
    </source>
</evidence>
<accession>H5TY72</accession>
<evidence type="ECO:0000259" key="11">
    <source>
        <dbReference type="PROSITE" id="PS50893"/>
    </source>
</evidence>
<dbReference type="PANTHER" id="PTHR24221">
    <property type="entry name" value="ATP-BINDING CASSETTE SUB-FAMILY B"/>
    <property type="match status" value="1"/>
</dbReference>
<dbReference type="GO" id="GO:0005886">
    <property type="term" value="C:plasma membrane"/>
    <property type="evidence" value="ECO:0007669"/>
    <property type="project" value="UniProtKB-SubCell"/>
</dbReference>
<dbReference type="Pfam" id="PF00005">
    <property type="entry name" value="ABC_tran"/>
    <property type="match status" value="1"/>
</dbReference>
<keyword evidence="4" id="KW-0547">Nucleotide-binding</keyword>
<evidence type="ECO:0000313" key="13">
    <source>
        <dbReference type="EMBL" id="GAB38430.1"/>
    </source>
</evidence>
<reference evidence="13 14" key="1">
    <citation type="submission" date="2012-02" db="EMBL/GenBank/DDBJ databases">
        <title>Whole genome shotgun sequence of Gordonia sputi NBRC 100414.</title>
        <authorList>
            <person name="Yoshida I."/>
            <person name="Hosoyama A."/>
            <person name="Tsuchikane K."/>
            <person name="Katsumata H."/>
            <person name="Yamazaki S."/>
            <person name="Fujita N."/>
        </authorList>
    </citation>
    <scope>NUCLEOTIDE SEQUENCE [LARGE SCALE GENOMIC DNA]</scope>
    <source>
        <strain evidence="13 14">NBRC 100414</strain>
    </source>
</reference>
<dbReference type="PROSITE" id="PS00211">
    <property type="entry name" value="ABC_TRANSPORTER_1"/>
    <property type="match status" value="1"/>
</dbReference>
<dbReference type="Proteomes" id="UP000005845">
    <property type="component" value="Unassembled WGS sequence"/>
</dbReference>
<protein>
    <submittedName>
        <fullName evidence="13">ABC transporter permease/ATP-binding protein CydC</fullName>
    </submittedName>
</protein>
<keyword evidence="5 13" id="KW-0067">ATP-binding</keyword>
<comment type="subcellular location">
    <subcellularLocation>
        <location evidence="1">Cell inner membrane</location>
        <topology evidence="1">Multi-pass membrane protein</topology>
    </subcellularLocation>
</comment>
<dbReference type="SUPFAM" id="SSF52540">
    <property type="entry name" value="P-loop containing nucleoside triphosphate hydrolases"/>
    <property type="match status" value="1"/>
</dbReference>
<feature type="transmembrane region" description="Helical" evidence="10">
    <location>
        <begin position="31"/>
        <end position="52"/>
    </location>
</feature>
<comment type="similarity">
    <text evidence="9">Belongs to the ABC transporter superfamily. Siderophore-Fe(3+) uptake transporter (SIUT) (TC 3.A.1.21) family.</text>
</comment>
<feature type="transmembrane region" description="Helical" evidence="10">
    <location>
        <begin position="169"/>
        <end position="187"/>
    </location>
</feature>
<evidence type="ECO:0000313" key="14">
    <source>
        <dbReference type="Proteomes" id="UP000005845"/>
    </source>
</evidence>
<dbReference type="InterPro" id="IPR003593">
    <property type="entry name" value="AAA+_ATPase"/>
</dbReference>
<feature type="transmembrane region" description="Helical" evidence="10">
    <location>
        <begin position="143"/>
        <end position="163"/>
    </location>
</feature>
<dbReference type="eggNOG" id="COG4987">
    <property type="taxonomic scope" value="Bacteria"/>
</dbReference>